<dbReference type="Proteomes" id="UP000681425">
    <property type="component" value="Chromosome"/>
</dbReference>
<protein>
    <submittedName>
        <fullName evidence="1">Uncharacterized protein</fullName>
    </submittedName>
</protein>
<reference evidence="1" key="1">
    <citation type="submission" date="2021-04" db="EMBL/GenBank/DDBJ databases">
        <title>Isolation of p-tert-butylphenol degrading bacteria Sphingobium phenoxybenzoativorans Tas13 from active sludge.</title>
        <authorList>
            <person name="Li Y."/>
        </authorList>
    </citation>
    <scope>NUCLEOTIDE SEQUENCE</scope>
    <source>
        <strain evidence="1">Tas13</strain>
    </source>
</reference>
<keyword evidence="2" id="KW-1185">Reference proteome</keyword>
<accession>A0A975KA50</accession>
<name>A0A975KA50_9SPHN</name>
<dbReference type="RefSeq" id="WP_212610681.1">
    <property type="nucleotide sequence ID" value="NZ_CP073910.1"/>
</dbReference>
<sequence>MKSRSRSLPDRSRVDRCVLLRHDDKSCTVSIDLDVRMPLGLRVHRGERDAAIRMLMARSTGTFVKSSRSCVFEPDSIQSAEDLVDAIRKRLFGIACKPVSQRQVEDILGITSRERIRWGKDGRLPRSGTCRIRKGATEISLWTYPCDAIERLAANLGEIQGWREADSVTTAIGLASIFV</sequence>
<organism evidence="1 2">
    <name type="scientific">Sphingobium phenoxybenzoativorans</name>
    <dbReference type="NCBI Taxonomy" id="1592790"/>
    <lineage>
        <taxon>Bacteria</taxon>
        <taxon>Pseudomonadati</taxon>
        <taxon>Pseudomonadota</taxon>
        <taxon>Alphaproteobacteria</taxon>
        <taxon>Sphingomonadales</taxon>
        <taxon>Sphingomonadaceae</taxon>
        <taxon>Sphingobium</taxon>
    </lineage>
</organism>
<dbReference type="EMBL" id="CP073910">
    <property type="protein sequence ID" value="QUT07628.1"/>
    <property type="molecule type" value="Genomic_DNA"/>
</dbReference>
<dbReference type="AlphaFoldDB" id="A0A975KA50"/>
<proteinExistence type="predicted"/>
<dbReference type="KEGG" id="spph:KFK14_09675"/>
<gene>
    <name evidence="1" type="ORF">KFK14_09675</name>
</gene>
<evidence type="ECO:0000313" key="2">
    <source>
        <dbReference type="Proteomes" id="UP000681425"/>
    </source>
</evidence>
<evidence type="ECO:0000313" key="1">
    <source>
        <dbReference type="EMBL" id="QUT07628.1"/>
    </source>
</evidence>